<dbReference type="RefSeq" id="WP_377815314.1">
    <property type="nucleotide sequence ID" value="NZ_JBHSLU010000006.1"/>
</dbReference>
<name>A0ABW0NW10_9HYPH</name>
<gene>
    <name evidence="1" type="ORF">ACFPN9_03125</name>
</gene>
<sequence length="66" mass="7116">MLSRTNATKTLRALAEVDGFVAIMTRPAPVDRNGIDLPNIKANVAKLSRRRAIGKAALTKSRPSKS</sequence>
<accession>A0ABW0NW10</accession>
<proteinExistence type="predicted"/>
<organism evidence="1 2">
    <name type="scientific">Bosea massiliensis</name>
    <dbReference type="NCBI Taxonomy" id="151419"/>
    <lineage>
        <taxon>Bacteria</taxon>
        <taxon>Pseudomonadati</taxon>
        <taxon>Pseudomonadota</taxon>
        <taxon>Alphaproteobacteria</taxon>
        <taxon>Hyphomicrobiales</taxon>
        <taxon>Boseaceae</taxon>
        <taxon>Bosea</taxon>
    </lineage>
</organism>
<dbReference type="EMBL" id="JBHSLU010000006">
    <property type="protein sequence ID" value="MFC5504243.1"/>
    <property type="molecule type" value="Genomic_DNA"/>
</dbReference>
<keyword evidence="2" id="KW-1185">Reference proteome</keyword>
<reference evidence="2" key="1">
    <citation type="journal article" date="2019" name="Int. J. Syst. Evol. Microbiol.">
        <title>The Global Catalogue of Microorganisms (GCM) 10K type strain sequencing project: providing services to taxonomists for standard genome sequencing and annotation.</title>
        <authorList>
            <consortium name="The Broad Institute Genomics Platform"/>
            <consortium name="The Broad Institute Genome Sequencing Center for Infectious Disease"/>
            <person name="Wu L."/>
            <person name="Ma J."/>
        </authorList>
    </citation>
    <scope>NUCLEOTIDE SEQUENCE [LARGE SCALE GENOMIC DNA]</scope>
    <source>
        <strain evidence="2">CCUG 43117</strain>
    </source>
</reference>
<dbReference type="Proteomes" id="UP001596060">
    <property type="component" value="Unassembled WGS sequence"/>
</dbReference>
<evidence type="ECO:0000313" key="2">
    <source>
        <dbReference type="Proteomes" id="UP001596060"/>
    </source>
</evidence>
<protein>
    <submittedName>
        <fullName evidence="1">Uncharacterized protein</fullName>
    </submittedName>
</protein>
<comment type="caution">
    <text evidence="1">The sequence shown here is derived from an EMBL/GenBank/DDBJ whole genome shotgun (WGS) entry which is preliminary data.</text>
</comment>
<evidence type="ECO:0000313" key="1">
    <source>
        <dbReference type="EMBL" id="MFC5504243.1"/>
    </source>
</evidence>